<dbReference type="SUPFAM" id="SSF56784">
    <property type="entry name" value="HAD-like"/>
    <property type="match status" value="1"/>
</dbReference>
<proteinExistence type="predicted"/>
<dbReference type="Gene3D" id="3.40.50.1000">
    <property type="entry name" value="HAD superfamily/HAD-like"/>
    <property type="match status" value="1"/>
</dbReference>
<dbReference type="AlphaFoldDB" id="W9WG61"/>
<dbReference type="RefSeq" id="XP_007752547.1">
    <property type="nucleotide sequence ID" value="XM_007754357.1"/>
</dbReference>
<dbReference type="InterPro" id="IPR036412">
    <property type="entry name" value="HAD-like_sf"/>
</dbReference>
<dbReference type="SFLD" id="SFLDG01129">
    <property type="entry name" value="C1.5:_HAD__Beta-PGM__Phosphata"/>
    <property type="match status" value="1"/>
</dbReference>
<dbReference type="HOGENOM" id="CLU_045011_1_0_1"/>
<dbReference type="InterPro" id="IPR023214">
    <property type="entry name" value="HAD_sf"/>
</dbReference>
<dbReference type="PANTHER" id="PTHR47829:SF1">
    <property type="entry name" value="HAD FAMILY PHOSPHATASE"/>
    <property type="match status" value="1"/>
</dbReference>
<protein>
    <submittedName>
        <fullName evidence="1">Microsomal epoxide hydrolase</fullName>
    </submittedName>
</protein>
<gene>
    <name evidence="1" type="ORF">A1O7_00315</name>
</gene>
<dbReference type="eggNOG" id="KOG3085">
    <property type="taxonomic scope" value="Eukaryota"/>
</dbReference>
<dbReference type="STRING" id="1182544.W9WG61"/>
<dbReference type="Pfam" id="PF00702">
    <property type="entry name" value="Hydrolase"/>
    <property type="match status" value="1"/>
</dbReference>
<dbReference type="SFLD" id="SFLDS00003">
    <property type="entry name" value="Haloacid_Dehalogenase"/>
    <property type="match status" value="1"/>
</dbReference>
<dbReference type="OrthoDB" id="1694274at2759"/>
<sequence>MASVQSRPKVLLFDIGGVCVVSPFQAILDYEIQNGIPKGYINYSIRALTPNGAWHKLERGEIPNDATYFRLFKADLERPDLWAKFHAEKLNVSDPPPVPPIDAETLYWNMMRYSRNPDPWMYPALLKLKRHGWPLAALSNTTVFPEGHAFNEPGPEDVKAVFDIFVSSAHVGMRKPNRDIYEYTLRLIRERWGQDIMAEDVVFFDDIGENLKTAKSLGIRTVRVVLGKTKDAVRELERLTGLELVGEPWVSKQAKL</sequence>
<dbReference type="PRINTS" id="PR00413">
    <property type="entry name" value="HADHALOGNASE"/>
</dbReference>
<organism evidence="1 2">
    <name type="scientific">Cladophialophora yegresii CBS 114405</name>
    <dbReference type="NCBI Taxonomy" id="1182544"/>
    <lineage>
        <taxon>Eukaryota</taxon>
        <taxon>Fungi</taxon>
        <taxon>Dikarya</taxon>
        <taxon>Ascomycota</taxon>
        <taxon>Pezizomycotina</taxon>
        <taxon>Eurotiomycetes</taxon>
        <taxon>Chaetothyriomycetidae</taxon>
        <taxon>Chaetothyriales</taxon>
        <taxon>Herpotrichiellaceae</taxon>
        <taxon>Cladophialophora</taxon>
    </lineage>
</organism>
<dbReference type="InterPro" id="IPR006439">
    <property type="entry name" value="HAD-SF_hydro_IA"/>
</dbReference>
<dbReference type="EMBL" id="AMGW01000001">
    <property type="protein sequence ID" value="EXJ63980.1"/>
    <property type="molecule type" value="Genomic_DNA"/>
</dbReference>
<evidence type="ECO:0000313" key="2">
    <source>
        <dbReference type="Proteomes" id="UP000019473"/>
    </source>
</evidence>
<dbReference type="Proteomes" id="UP000019473">
    <property type="component" value="Unassembled WGS sequence"/>
</dbReference>
<dbReference type="GO" id="GO:0016791">
    <property type="term" value="F:phosphatase activity"/>
    <property type="evidence" value="ECO:0007669"/>
    <property type="project" value="UniProtKB-ARBA"/>
</dbReference>
<dbReference type="InterPro" id="IPR023198">
    <property type="entry name" value="PGP-like_dom2"/>
</dbReference>
<name>W9WG61_9EURO</name>
<dbReference type="VEuPathDB" id="FungiDB:A1O7_00315"/>
<dbReference type="Gene3D" id="1.10.150.240">
    <property type="entry name" value="Putative phosphatase, domain 2"/>
    <property type="match status" value="1"/>
</dbReference>
<comment type="caution">
    <text evidence="1">The sequence shown here is derived from an EMBL/GenBank/DDBJ whole genome shotgun (WGS) entry which is preliminary data.</text>
</comment>
<dbReference type="CDD" id="cd02603">
    <property type="entry name" value="HAD_sEH-N_like"/>
    <property type="match status" value="1"/>
</dbReference>
<keyword evidence="1" id="KW-0378">Hydrolase</keyword>
<accession>W9WG61</accession>
<keyword evidence="2" id="KW-1185">Reference proteome</keyword>
<dbReference type="InterPro" id="IPR052898">
    <property type="entry name" value="ACAD10-like"/>
</dbReference>
<dbReference type="PANTHER" id="PTHR47829">
    <property type="entry name" value="HYDROLASE, PUTATIVE (AFU_ORTHOLOGUE AFUA_1G12880)-RELATED"/>
    <property type="match status" value="1"/>
</dbReference>
<evidence type="ECO:0000313" key="1">
    <source>
        <dbReference type="EMBL" id="EXJ63980.1"/>
    </source>
</evidence>
<dbReference type="GeneID" id="19174932"/>
<reference evidence="1 2" key="1">
    <citation type="submission" date="2013-03" db="EMBL/GenBank/DDBJ databases">
        <title>The Genome Sequence of Cladophialophora yegresii CBS 114405.</title>
        <authorList>
            <consortium name="The Broad Institute Genomics Platform"/>
            <person name="Cuomo C."/>
            <person name="de Hoog S."/>
            <person name="Gorbushina A."/>
            <person name="Walker B."/>
            <person name="Young S.K."/>
            <person name="Zeng Q."/>
            <person name="Gargeya S."/>
            <person name="Fitzgerald M."/>
            <person name="Haas B."/>
            <person name="Abouelleil A."/>
            <person name="Allen A.W."/>
            <person name="Alvarado L."/>
            <person name="Arachchi H.M."/>
            <person name="Berlin A.M."/>
            <person name="Chapman S.B."/>
            <person name="Gainer-Dewar J."/>
            <person name="Goldberg J."/>
            <person name="Griggs A."/>
            <person name="Gujja S."/>
            <person name="Hansen M."/>
            <person name="Howarth C."/>
            <person name="Imamovic A."/>
            <person name="Ireland A."/>
            <person name="Larimer J."/>
            <person name="McCowan C."/>
            <person name="Murphy C."/>
            <person name="Pearson M."/>
            <person name="Poon T.W."/>
            <person name="Priest M."/>
            <person name="Roberts A."/>
            <person name="Saif S."/>
            <person name="Shea T."/>
            <person name="Sisk P."/>
            <person name="Sykes S."/>
            <person name="Wortman J."/>
            <person name="Nusbaum C."/>
            <person name="Birren B."/>
        </authorList>
    </citation>
    <scope>NUCLEOTIDE SEQUENCE [LARGE SCALE GENOMIC DNA]</scope>
    <source>
        <strain evidence="1 2">CBS 114405</strain>
    </source>
</reference>